<dbReference type="Pfam" id="PF19301">
    <property type="entry name" value="LigXa_C"/>
    <property type="match status" value="2"/>
</dbReference>
<dbReference type="Proteomes" id="UP001597114">
    <property type="component" value="Unassembled WGS sequence"/>
</dbReference>
<dbReference type="InterPro" id="IPR045623">
    <property type="entry name" value="LigXa_C"/>
</dbReference>
<comment type="caution">
    <text evidence="7">The sequence shown here is derived from an EMBL/GenBank/DDBJ whole genome shotgun (WGS) entry which is preliminary data.</text>
</comment>
<keyword evidence="1" id="KW-0001">2Fe-2S</keyword>
<dbReference type="Gene3D" id="2.102.10.10">
    <property type="entry name" value="Rieske [2Fe-2S] iron-sulphur domain"/>
    <property type="match status" value="1"/>
</dbReference>
<gene>
    <name evidence="7" type="ORF">ACFSJD_05535</name>
</gene>
<dbReference type="PANTHER" id="PTHR21266">
    <property type="entry name" value="IRON-SULFUR DOMAIN CONTAINING PROTEIN"/>
    <property type="match status" value="1"/>
</dbReference>
<organism evidence="7 8">
    <name type="scientific">Pseudonocardia yunnanensis</name>
    <dbReference type="NCBI Taxonomy" id="58107"/>
    <lineage>
        <taxon>Bacteria</taxon>
        <taxon>Bacillati</taxon>
        <taxon>Actinomycetota</taxon>
        <taxon>Actinomycetes</taxon>
        <taxon>Pseudonocardiales</taxon>
        <taxon>Pseudonocardiaceae</taxon>
        <taxon>Pseudonocardia</taxon>
    </lineage>
</organism>
<evidence type="ECO:0000256" key="1">
    <source>
        <dbReference type="ARBA" id="ARBA00022714"/>
    </source>
</evidence>
<evidence type="ECO:0000256" key="3">
    <source>
        <dbReference type="ARBA" id="ARBA00023002"/>
    </source>
</evidence>
<dbReference type="SUPFAM" id="SSF50022">
    <property type="entry name" value="ISP domain"/>
    <property type="match status" value="1"/>
</dbReference>
<dbReference type="PROSITE" id="PS51296">
    <property type="entry name" value="RIESKE"/>
    <property type="match status" value="1"/>
</dbReference>
<protein>
    <submittedName>
        <fullName evidence="7">Rieske 2Fe-2S domain-containing protein</fullName>
    </submittedName>
</protein>
<evidence type="ECO:0000256" key="5">
    <source>
        <dbReference type="ARBA" id="ARBA00023014"/>
    </source>
</evidence>
<evidence type="ECO:0000313" key="8">
    <source>
        <dbReference type="Proteomes" id="UP001597114"/>
    </source>
</evidence>
<sequence length="463" mass="51690">MLSQQDNEILTRVGPGTPMGDLLRRYWTPALLSSELPSPGCDPVRVRLLCENLVAFRDLNGRVGLIQENCPHRGASLYFGRNEGTTSDPRTPGGETCGLRCPYHGWQFDVDGNCIDMPSEPPTSSFKERVKAKSYPVHESGGVVWTYMGPADSVTPFRDFGTESLPAEYHRAAKLRSSCNWVQTMEGNVDTAHISWLHMFDAAADIPDDGTDKPGYPSNASTWKFWIHDRAPRLEVQDTWYGFRYAGLRTTPNGHTNVRITEYIVPYSTIIAAVPFNRRHLMVVPIDDHNCWRYTFNVSIPSNPQGYGGAPLHDLSPFETPFARRSGGGISPRDYVAENDYKIDRENQRNETFSGIRDFVSQDLMVTESMGPIYDRSQERLGTIDKAIIKMRSQLIRSAKQLAADGTLPPALAEPGNDFTTLRGADKVLEEGEDWRYLGTDADPVVREAEAAIHVAGRPFDGD</sequence>
<dbReference type="Gene3D" id="3.90.380.10">
    <property type="entry name" value="Naphthalene 1,2-dioxygenase Alpha Subunit, Chain A, domain 1"/>
    <property type="match status" value="1"/>
</dbReference>
<keyword evidence="4" id="KW-0408">Iron</keyword>
<evidence type="ECO:0000256" key="4">
    <source>
        <dbReference type="ARBA" id="ARBA00023004"/>
    </source>
</evidence>
<proteinExistence type="predicted"/>
<accession>A0ABW4EMV9</accession>
<evidence type="ECO:0000256" key="2">
    <source>
        <dbReference type="ARBA" id="ARBA00022723"/>
    </source>
</evidence>
<dbReference type="InterPro" id="IPR036922">
    <property type="entry name" value="Rieske_2Fe-2S_sf"/>
</dbReference>
<keyword evidence="5" id="KW-0411">Iron-sulfur</keyword>
<feature type="domain" description="Rieske" evidence="6">
    <location>
        <begin position="27"/>
        <end position="146"/>
    </location>
</feature>
<name>A0ABW4EMV9_9PSEU</name>
<keyword evidence="3" id="KW-0560">Oxidoreductase</keyword>
<dbReference type="PANTHER" id="PTHR21266:SF59">
    <property type="entry name" value="BLR4922 PROTEIN"/>
    <property type="match status" value="1"/>
</dbReference>
<dbReference type="InterPro" id="IPR017941">
    <property type="entry name" value="Rieske_2Fe-2S"/>
</dbReference>
<evidence type="ECO:0000259" key="6">
    <source>
        <dbReference type="PROSITE" id="PS51296"/>
    </source>
</evidence>
<evidence type="ECO:0000313" key="7">
    <source>
        <dbReference type="EMBL" id="MFD1516938.1"/>
    </source>
</evidence>
<keyword evidence="2" id="KW-0479">Metal-binding</keyword>
<dbReference type="InterPro" id="IPR050584">
    <property type="entry name" value="Cholesterol_7-desaturase"/>
</dbReference>
<dbReference type="Pfam" id="PF00355">
    <property type="entry name" value="Rieske"/>
    <property type="match status" value="1"/>
</dbReference>
<dbReference type="EMBL" id="JBHUCO010000006">
    <property type="protein sequence ID" value="MFD1516938.1"/>
    <property type="molecule type" value="Genomic_DNA"/>
</dbReference>
<dbReference type="SUPFAM" id="SSF55961">
    <property type="entry name" value="Bet v1-like"/>
    <property type="match status" value="1"/>
</dbReference>
<dbReference type="CDD" id="cd03479">
    <property type="entry name" value="Rieske_RO_Alpha_PhDO_like"/>
    <property type="match status" value="1"/>
</dbReference>
<reference evidence="8" key="1">
    <citation type="journal article" date="2019" name="Int. J. Syst. Evol. Microbiol.">
        <title>The Global Catalogue of Microorganisms (GCM) 10K type strain sequencing project: providing services to taxonomists for standard genome sequencing and annotation.</title>
        <authorList>
            <consortium name="The Broad Institute Genomics Platform"/>
            <consortium name="The Broad Institute Genome Sequencing Center for Infectious Disease"/>
            <person name="Wu L."/>
            <person name="Ma J."/>
        </authorList>
    </citation>
    <scope>NUCLEOTIDE SEQUENCE [LARGE SCALE GENOMIC DNA]</scope>
    <source>
        <strain evidence="8">CCM 7043</strain>
    </source>
</reference>
<dbReference type="RefSeq" id="WP_344728989.1">
    <property type="nucleotide sequence ID" value="NZ_BAAAUS010000059.1"/>
</dbReference>
<keyword evidence="8" id="KW-1185">Reference proteome</keyword>